<evidence type="ECO:0000313" key="2">
    <source>
        <dbReference type="Proteomes" id="UP001054945"/>
    </source>
</evidence>
<sequence>MNKLIVMEKSNPTDKFTRGISAQTLVNDDSGFMDFHDLKNEMLIELCDATALEWQELTLIPDVPRKGTVMPAPSMQPTPVAAHKERFQPLITIRALPRSRRKRISG</sequence>
<protein>
    <submittedName>
        <fullName evidence="1">Uncharacterized protein</fullName>
    </submittedName>
</protein>
<dbReference type="Proteomes" id="UP001054945">
    <property type="component" value="Unassembled WGS sequence"/>
</dbReference>
<accession>A0AAV4PA66</accession>
<name>A0AAV4PA66_CAEEX</name>
<gene>
    <name evidence="1" type="ORF">CEXT_728271</name>
</gene>
<dbReference type="AlphaFoldDB" id="A0AAV4PA66"/>
<evidence type="ECO:0000313" key="1">
    <source>
        <dbReference type="EMBL" id="GIX92804.1"/>
    </source>
</evidence>
<dbReference type="EMBL" id="BPLR01004162">
    <property type="protein sequence ID" value="GIX92804.1"/>
    <property type="molecule type" value="Genomic_DNA"/>
</dbReference>
<proteinExistence type="predicted"/>
<reference evidence="1 2" key="1">
    <citation type="submission" date="2021-06" db="EMBL/GenBank/DDBJ databases">
        <title>Caerostris extrusa draft genome.</title>
        <authorList>
            <person name="Kono N."/>
            <person name="Arakawa K."/>
        </authorList>
    </citation>
    <scope>NUCLEOTIDE SEQUENCE [LARGE SCALE GENOMIC DNA]</scope>
</reference>
<organism evidence="1 2">
    <name type="scientific">Caerostris extrusa</name>
    <name type="common">Bark spider</name>
    <name type="synonym">Caerostris bankana</name>
    <dbReference type="NCBI Taxonomy" id="172846"/>
    <lineage>
        <taxon>Eukaryota</taxon>
        <taxon>Metazoa</taxon>
        <taxon>Ecdysozoa</taxon>
        <taxon>Arthropoda</taxon>
        <taxon>Chelicerata</taxon>
        <taxon>Arachnida</taxon>
        <taxon>Araneae</taxon>
        <taxon>Araneomorphae</taxon>
        <taxon>Entelegynae</taxon>
        <taxon>Araneoidea</taxon>
        <taxon>Araneidae</taxon>
        <taxon>Caerostris</taxon>
    </lineage>
</organism>
<keyword evidence="2" id="KW-1185">Reference proteome</keyword>
<comment type="caution">
    <text evidence="1">The sequence shown here is derived from an EMBL/GenBank/DDBJ whole genome shotgun (WGS) entry which is preliminary data.</text>
</comment>